<feature type="region of interest" description="Disordered" evidence="1">
    <location>
        <begin position="317"/>
        <end position="452"/>
    </location>
</feature>
<evidence type="ECO:0000256" key="2">
    <source>
        <dbReference type="SAM" id="SignalP"/>
    </source>
</evidence>
<keyword evidence="4" id="KW-1185">Reference proteome</keyword>
<protein>
    <submittedName>
        <fullName evidence="3">Uncharacterized protein</fullName>
    </submittedName>
</protein>
<feature type="compositionally biased region" description="Basic and acidic residues" evidence="1">
    <location>
        <begin position="378"/>
        <end position="387"/>
    </location>
</feature>
<dbReference type="Proteomes" id="UP000095751">
    <property type="component" value="Unassembled WGS sequence"/>
</dbReference>
<feature type="compositionally biased region" description="Basic and acidic residues" evidence="1">
    <location>
        <begin position="338"/>
        <end position="347"/>
    </location>
</feature>
<organism evidence="3 4">
    <name type="scientific">Fragilariopsis cylindrus CCMP1102</name>
    <dbReference type="NCBI Taxonomy" id="635003"/>
    <lineage>
        <taxon>Eukaryota</taxon>
        <taxon>Sar</taxon>
        <taxon>Stramenopiles</taxon>
        <taxon>Ochrophyta</taxon>
        <taxon>Bacillariophyta</taxon>
        <taxon>Bacillariophyceae</taxon>
        <taxon>Bacillariophycidae</taxon>
        <taxon>Bacillariales</taxon>
        <taxon>Bacillariaceae</taxon>
        <taxon>Fragilariopsis</taxon>
    </lineage>
</organism>
<feature type="signal peptide" evidence="2">
    <location>
        <begin position="1"/>
        <end position="34"/>
    </location>
</feature>
<dbReference type="EMBL" id="KV784360">
    <property type="protein sequence ID" value="OEU14276.1"/>
    <property type="molecule type" value="Genomic_DNA"/>
</dbReference>
<evidence type="ECO:0000256" key="1">
    <source>
        <dbReference type="SAM" id="MobiDB-lite"/>
    </source>
</evidence>
<dbReference type="KEGG" id="fcy:FRACYDRAFT_240811"/>
<feature type="compositionally biased region" description="Basic and acidic residues" evidence="1">
    <location>
        <begin position="358"/>
        <end position="367"/>
    </location>
</feature>
<feature type="chain" id="PRO_5009192779" evidence="2">
    <location>
        <begin position="35"/>
        <end position="452"/>
    </location>
</feature>
<keyword evidence="2" id="KW-0732">Signal</keyword>
<name>A0A1E7F7Z5_9STRA</name>
<dbReference type="AlphaFoldDB" id="A0A1E7F7Z5"/>
<sequence length="452" mass="48115">MARPRTISMCSSFLYVLVVVSFLGHLSVNTITYAQEATTTASDLTADLDSSIEADSPPVDADQKICACSPSTYQFTLDFSLTCPPMNVTRNGGIAATFCQISPFGDAQSNITDLVPVSVGYVDVLELGQTFEVLTQVNITGTFVNGDIINYTSIAASDSSSDPEVPKVIQLNMFAFNAAGEPIVNFFAIAFSNNCDEYPTLIEGESAGWVQFTQLEPPVAGACPASELNTNAPTPAGGVDPTMAPIAVDPVPVPVTNAPTPSFNDTMAPTTMEPSAAPVVPMMMSMSMPLTARGSLRAHGTPEGLSIIAFFQGDKISSKSEKGDKSSKGLKSAKTKSLKSEKGDKSSKGLKSAKTKSFKSEKGDKSSKGLKSAKTKASKSEKGDKSSKGLKSAKTKSSKGDEKEMKSSKVTKESKGDTESKVEKFFNKEKEPKSGKDETGRRRRRLRVHRID</sequence>
<reference evidence="3 4" key="1">
    <citation type="submission" date="2016-09" db="EMBL/GenBank/DDBJ databases">
        <title>Extensive genetic diversity and differential bi-allelic expression allows diatom success in the polar Southern Ocean.</title>
        <authorList>
            <consortium name="DOE Joint Genome Institute"/>
            <person name="Mock T."/>
            <person name="Otillar R.P."/>
            <person name="Strauss J."/>
            <person name="Dupont C."/>
            <person name="Frickenhaus S."/>
            <person name="Maumus F."/>
            <person name="Mcmullan M."/>
            <person name="Sanges R."/>
            <person name="Schmutz J."/>
            <person name="Toseland A."/>
            <person name="Valas R."/>
            <person name="Veluchamy A."/>
            <person name="Ward B.J."/>
            <person name="Allen A."/>
            <person name="Barry K."/>
            <person name="Falciatore A."/>
            <person name="Ferrante M."/>
            <person name="Fortunato A.E."/>
            <person name="Gloeckner G."/>
            <person name="Gruber A."/>
            <person name="Hipkin R."/>
            <person name="Janech M."/>
            <person name="Kroth P."/>
            <person name="Leese F."/>
            <person name="Lindquist E."/>
            <person name="Lyon B.R."/>
            <person name="Martin J."/>
            <person name="Mayer C."/>
            <person name="Parker M."/>
            <person name="Quesneville H."/>
            <person name="Raymond J."/>
            <person name="Uhlig C."/>
            <person name="Valentin K.U."/>
            <person name="Worden A.Z."/>
            <person name="Armbrust E.V."/>
            <person name="Bowler C."/>
            <person name="Green B."/>
            <person name="Moulton V."/>
            <person name="Van Oosterhout C."/>
            <person name="Grigoriev I."/>
        </authorList>
    </citation>
    <scope>NUCLEOTIDE SEQUENCE [LARGE SCALE GENOMIC DNA]</scope>
    <source>
        <strain evidence="3 4">CCMP1102</strain>
    </source>
</reference>
<dbReference type="InParanoid" id="A0A1E7F7Z5"/>
<gene>
    <name evidence="3" type="ORF">FRACYDRAFT_240811</name>
</gene>
<feature type="compositionally biased region" description="Basic and acidic residues" evidence="1">
    <location>
        <begin position="398"/>
        <end position="440"/>
    </location>
</feature>
<feature type="compositionally biased region" description="Basic residues" evidence="1">
    <location>
        <begin position="441"/>
        <end position="452"/>
    </location>
</feature>
<evidence type="ECO:0000313" key="3">
    <source>
        <dbReference type="EMBL" id="OEU14276.1"/>
    </source>
</evidence>
<accession>A0A1E7F7Z5</accession>
<evidence type="ECO:0000313" key="4">
    <source>
        <dbReference type="Proteomes" id="UP000095751"/>
    </source>
</evidence>
<proteinExistence type="predicted"/>
<feature type="compositionally biased region" description="Basic and acidic residues" evidence="1">
    <location>
        <begin position="317"/>
        <end position="327"/>
    </location>
</feature>
<dbReference type="OrthoDB" id="46042at2759"/>